<reference evidence="2" key="1">
    <citation type="submission" date="2018-02" db="EMBL/GenBank/DDBJ databases">
        <authorList>
            <person name="Cohen D.B."/>
            <person name="Kent A.D."/>
        </authorList>
    </citation>
    <scope>NUCLEOTIDE SEQUENCE</scope>
</reference>
<feature type="compositionally biased region" description="Polar residues" evidence="1">
    <location>
        <begin position="53"/>
        <end position="70"/>
    </location>
</feature>
<evidence type="ECO:0000313" key="2">
    <source>
        <dbReference type="EMBL" id="SPC83348.1"/>
    </source>
</evidence>
<sequence>MGLIPGILSSNIQCRGGEDTQTRGSRITSRGGGKDPQRGRGEATAESRRYETPNLSRENTTQLGSGQSGEAFQRLGSGSGSVEAWTRELDDEDELELKLIKLHQEPTELIGRIQAPGWHSLHGAGPAHANLVAQAGPSDLVAQDRSKSSSKEALRFDFEMIKLGF</sequence>
<proteinExistence type="predicted"/>
<dbReference type="AlphaFoldDB" id="A0A2N9F877"/>
<feature type="compositionally biased region" description="Basic and acidic residues" evidence="1">
    <location>
        <begin position="32"/>
        <end position="51"/>
    </location>
</feature>
<name>A0A2N9F877_FAGSY</name>
<protein>
    <submittedName>
        <fullName evidence="2">Uncharacterized protein</fullName>
    </submittedName>
</protein>
<organism evidence="2">
    <name type="scientific">Fagus sylvatica</name>
    <name type="common">Beechnut</name>
    <dbReference type="NCBI Taxonomy" id="28930"/>
    <lineage>
        <taxon>Eukaryota</taxon>
        <taxon>Viridiplantae</taxon>
        <taxon>Streptophyta</taxon>
        <taxon>Embryophyta</taxon>
        <taxon>Tracheophyta</taxon>
        <taxon>Spermatophyta</taxon>
        <taxon>Magnoliopsida</taxon>
        <taxon>eudicotyledons</taxon>
        <taxon>Gunneridae</taxon>
        <taxon>Pentapetalae</taxon>
        <taxon>rosids</taxon>
        <taxon>fabids</taxon>
        <taxon>Fagales</taxon>
        <taxon>Fagaceae</taxon>
        <taxon>Fagus</taxon>
    </lineage>
</organism>
<dbReference type="EMBL" id="OIVN01000639">
    <property type="protein sequence ID" value="SPC83348.1"/>
    <property type="molecule type" value="Genomic_DNA"/>
</dbReference>
<accession>A0A2N9F877</accession>
<evidence type="ECO:0000256" key="1">
    <source>
        <dbReference type="SAM" id="MobiDB-lite"/>
    </source>
</evidence>
<gene>
    <name evidence="2" type="ORF">FSB_LOCUS11230</name>
</gene>
<feature type="region of interest" description="Disordered" evidence="1">
    <location>
        <begin position="1"/>
        <end position="80"/>
    </location>
</feature>